<sequence length="76" mass="8375">MRSKRPVDEVSNDQMFQKVCVVTWPIPDACLERGARCPSDSGTPSRQLRELQTPSSFVQGVWPASGRFPVSAIIGI</sequence>
<dbReference type="AlphaFoldDB" id="A0A4U5PJU9"/>
<evidence type="ECO:0000313" key="1">
    <source>
        <dbReference type="EMBL" id="TKR97017.1"/>
    </source>
</evidence>
<name>A0A4U5PJU9_STECR</name>
<evidence type="ECO:0000313" key="2">
    <source>
        <dbReference type="Proteomes" id="UP000298663"/>
    </source>
</evidence>
<dbReference type="Proteomes" id="UP000298663">
    <property type="component" value="Unassembled WGS sequence"/>
</dbReference>
<keyword evidence="2" id="KW-1185">Reference proteome</keyword>
<comment type="caution">
    <text evidence="1">The sequence shown here is derived from an EMBL/GenBank/DDBJ whole genome shotgun (WGS) entry which is preliminary data.</text>
</comment>
<accession>A0A4U5PJU9</accession>
<organism evidence="1 2">
    <name type="scientific">Steinernema carpocapsae</name>
    <name type="common">Entomopathogenic nematode</name>
    <dbReference type="NCBI Taxonomy" id="34508"/>
    <lineage>
        <taxon>Eukaryota</taxon>
        <taxon>Metazoa</taxon>
        <taxon>Ecdysozoa</taxon>
        <taxon>Nematoda</taxon>
        <taxon>Chromadorea</taxon>
        <taxon>Rhabditida</taxon>
        <taxon>Tylenchina</taxon>
        <taxon>Panagrolaimomorpha</taxon>
        <taxon>Strongyloidoidea</taxon>
        <taxon>Steinernematidae</taxon>
        <taxon>Steinernema</taxon>
    </lineage>
</organism>
<reference evidence="1 2" key="2">
    <citation type="journal article" date="2019" name="G3 (Bethesda)">
        <title>Hybrid Assembly of the Genome of the Entomopathogenic Nematode Steinernema carpocapsae Identifies the X-Chromosome.</title>
        <authorList>
            <person name="Serra L."/>
            <person name="Macchietto M."/>
            <person name="Macias-Munoz A."/>
            <person name="McGill C.J."/>
            <person name="Rodriguez I.M."/>
            <person name="Rodriguez B."/>
            <person name="Murad R."/>
            <person name="Mortazavi A."/>
        </authorList>
    </citation>
    <scope>NUCLEOTIDE SEQUENCE [LARGE SCALE GENOMIC DNA]</scope>
    <source>
        <strain evidence="1 2">ALL</strain>
    </source>
</reference>
<dbReference type="EMBL" id="AZBU02000002">
    <property type="protein sequence ID" value="TKR97017.1"/>
    <property type="molecule type" value="Genomic_DNA"/>
</dbReference>
<reference evidence="1 2" key="1">
    <citation type="journal article" date="2015" name="Genome Biol.">
        <title>Comparative genomics of Steinernema reveals deeply conserved gene regulatory networks.</title>
        <authorList>
            <person name="Dillman A.R."/>
            <person name="Macchietto M."/>
            <person name="Porter C.F."/>
            <person name="Rogers A."/>
            <person name="Williams B."/>
            <person name="Antoshechkin I."/>
            <person name="Lee M.M."/>
            <person name="Goodwin Z."/>
            <person name="Lu X."/>
            <person name="Lewis E.E."/>
            <person name="Goodrich-Blair H."/>
            <person name="Stock S.P."/>
            <person name="Adams B.J."/>
            <person name="Sternberg P.W."/>
            <person name="Mortazavi A."/>
        </authorList>
    </citation>
    <scope>NUCLEOTIDE SEQUENCE [LARGE SCALE GENOMIC DNA]</scope>
    <source>
        <strain evidence="1 2">ALL</strain>
    </source>
</reference>
<gene>
    <name evidence="1" type="ORF">L596_010946</name>
</gene>
<proteinExistence type="predicted"/>
<protein>
    <submittedName>
        <fullName evidence="1">Uncharacterized protein</fullName>
    </submittedName>
</protein>